<evidence type="ECO:0000313" key="18">
    <source>
        <dbReference type="Proteomes" id="UP000199701"/>
    </source>
</evidence>
<comment type="subunit">
    <text evidence="5 16">Homodimer.</text>
</comment>
<keyword evidence="8 16" id="KW-0808">Transferase</keyword>
<comment type="caution">
    <text evidence="16">Lacks conserved residue(s) required for the propagation of feature annotation.</text>
</comment>
<dbReference type="HAMAP" id="MF_01274">
    <property type="entry name" value="Pantothen_kinase_3"/>
    <property type="match status" value="1"/>
</dbReference>
<dbReference type="Proteomes" id="UP000199701">
    <property type="component" value="Unassembled WGS sequence"/>
</dbReference>
<organism evidence="17 18">
    <name type="scientific">[Clostridium] fimetarium</name>
    <dbReference type="NCBI Taxonomy" id="99656"/>
    <lineage>
        <taxon>Bacteria</taxon>
        <taxon>Bacillati</taxon>
        <taxon>Bacillota</taxon>
        <taxon>Clostridia</taxon>
        <taxon>Lachnospirales</taxon>
        <taxon>Lachnospiraceae</taxon>
    </lineage>
</organism>
<dbReference type="GO" id="GO:0005524">
    <property type="term" value="F:ATP binding"/>
    <property type="evidence" value="ECO:0007669"/>
    <property type="project" value="UniProtKB-UniRule"/>
</dbReference>
<evidence type="ECO:0000256" key="8">
    <source>
        <dbReference type="ARBA" id="ARBA00022679"/>
    </source>
</evidence>
<dbReference type="Pfam" id="PF03309">
    <property type="entry name" value="Pan_kinase"/>
    <property type="match status" value="1"/>
</dbReference>
<keyword evidence="12 16" id="KW-0630">Potassium</keyword>
<comment type="cofactor">
    <cofactor evidence="2">
        <name>K(+)</name>
        <dbReference type="ChEBI" id="CHEBI:29103"/>
    </cofactor>
</comment>
<evidence type="ECO:0000256" key="7">
    <source>
        <dbReference type="ARBA" id="ARBA00022490"/>
    </source>
</evidence>
<evidence type="ECO:0000256" key="4">
    <source>
        <dbReference type="ARBA" id="ARBA00005225"/>
    </source>
</evidence>
<dbReference type="EC" id="2.7.1.33" evidence="6 16"/>
<dbReference type="PANTHER" id="PTHR34265">
    <property type="entry name" value="TYPE III PANTOTHENATE KINASE"/>
    <property type="match status" value="1"/>
</dbReference>
<dbReference type="AlphaFoldDB" id="A0A1I0RBQ0"/>
<dbReference type="Gene3D" id="3.30.420.40">
    <property type="match status" value="2"/>
</dbReference>
<feature type="binding site" evidence="16">
    <location>
        <position position="143"/>
    </location>
    <ligand>
        <name>K(+)</name>
        <dbReference type="ChEBI" id="CHEBI:29103"/>
    </ligand>
</feature>
<keyword evidence="13 16" id="KW-0173">Coenzyme A biosynthesis</keyword>
<proteinExistence type="inferred from homology"/>
<dbReference type="GO" id="GO:0005737">
    <property type="term" value="C:cytoplasm"/>
    <property type="evidence" value="ECO:0007669"/>
    <property type="project" value="UniProtKB-SubCell"/>
</dbReference>
<keyword evidence="9 16" id="KW-0547">Nucleotide-binding</keyword>
<evidence type="ECO:0000256" key="1">
    <source>
        <dbReference type="ARBA" id="ARBA00001206"/>
    </source>
</evidence>
<dbReference type="NCBIfam" id="NF009855">
    <property type="entry name" value="PRK13321.1"/>
    <property type="match status" value="1"/>
</dbReference>
<keyword evidence="7 16" id="KW-0963">Cytoplasm</keyword>
<feature type="binding site" evidence="16">
    <location>
        <begin position="121"/>
        <end position="124"/>
    </location>
    <ligand>
        <name>substrate</name>
    </ligand>
</feature>
<comment type="function">
    <text evidence="16">Catalyzes the phosphorylation of pantothenate (Pan), the first step in CoA biosynthesis.</text>
</comment>
<dbReference type="UniPathway" id="UPA00241">
    <property type="reaction ID" value="UER00352"/>
</dbReference>
<dbReference type="CDD" id="cd24015">
    <property type="entry name" value="ASKHA_NBD_PanK-III"/>
    <property type="match status" value="1"/>
</dbReference>
<evidence type="ECO:0000256" key="11">
    <source>
        <dbReference type="ARBA" id="ARBA00022840"/>
    </source>
</evidence>
<keyword evidence="11 16" id="KW-0067">ATP-binding</keyword>
<feature type="active site" description="Proton acceptor" evidence="16">
    <location>
        <position position="123"/>
    </location>
</feature>
<evidence type="ECO:0000256" key="5">
    <source>
        <dbReference type="ARBA" id="ARBA00011738"/>
    </source>
</evidence>
<evidence type="ECO:0000256" key="10">
    <source>
        <dbReference type="ARBA" id="ARBA00022777"/>
    </source>
</evidence>
<evidence type="ECO:0000256" key="6">
    <source>
        <dbReference type="ARBA" id="ARBA00012102"/>
    </source>
</evidence>
<evidence type="ECO:0000256" key="16">
    <source>
        <dbReference type="HAMAP-Rule" id="MF_01274"/>
    </source>
</evidence>
<dbReference type="SUPFAM" id="SSF53067">
    <property type="entry name" value="Actin-like ATPase domain"/>
    <property type="match status" value="2"/>
</dbReference>
<reference evidence="17 18" key="1">
    <citation type="submission" date="2016-10" db="EMBL/GenBank/DDBJ databases">
        <authorList>
            <person name="de Groot N.N."/>
        </authorList>
    </citation>
    <scope>NUCLEOTIDE SEQUENCE [LARGE SCALE GENOMIC DNA]</scope>
    <source>
        <strain evidence="17 18">DSM 9179</strain>
    </source>
</reference>
<evidence type="ECO:0000256" key="13">
    <source>
        <dbReference type="ARBA" id="ARBA00022993"/>
    </source>
</evidence>
<comment type="pathway">
    <text evidence="4 16">Cofactor biosynthesis; coenzyme A biosynthesis; CoA from (R)-pantothenate: step 1/5.</text>
</comment>
<keyword evidence="10 16" id="KW-0418">Kinase</keyword>
<protein>
    <recommendedName>
        <fullName evidence="15 16">Type III pantothenate kinase</fullName>
        <ecNumber evidence="6 16">2.7.1.33</ecNumber>
    </recommendedName>
    <alternativeName>
        <fullName evidence="16">PanK-III</fullName>
    </alternativeName>
    <alternativeName>
        <fullName evidence="16">Pantothenic acid kinase</fullName>
    </alternativeName>
</protein>
<feature type="binding site" evidence="16">
    <location>
        <position position="198"/>
    </location>
    <ligand>
        <name>substrate</name>
    </ligand>
</feature>
<comment type="similarity">
    <text evidence="14 16">Belongs to the type III pantothenate kinase family.</text>
</comment>
<comment type="cofactor">
    <cofactor evidence="16">
        <name>NH4(+)</name>
        <dbReference type="ChEBI" id="CHEBI:28938"/>
    </cofactor>
    <cofactor evidence="16">
        <name>K(+)</name>
        <dbReference type="ChEBI" id="CHEBI:29103"/>
    </cofactor>
    <text evidence="16">A monovalent cation. Ammonium or potassium.</text>
</comment>
<dbReference type="GO" id="GO:0004594">
    <property type="term" value="F:pantothenate kinase activity"/>
    <property type="evidence" value="ECO:0007669"/>
    <property type="project" value="UniProtKB-UniRule"/>
</dbReference>
<dbReference type="GO" id="GO:0015937">
    <property type="term" value="P:coenzyme A biosynthetic process"/>
    <property type="evidence" value="ECO:0007669"/>
    <property type="project" value="UniProtKB-UniRule"/>
</dbReference>
<dbReference type="NCBIfam" id="TIGR00671">
    <property type="entry name" value="baf"/>
    <property type="match status" value="1"/>
</dbReference>
<feature type="binding site" evidence="16">
    <location>
        <begin position="20"/>
        <end position="27"/>
    </location>
    <ligand>
        <name>ATP</name>
        <dbReference type="ChEBI" id="CHEBI:30616"/>
    </ligand>
</feature>
<comment type="catalytic activity">
    <reaction evidence="1 16">
        <text>(R)-pantothenate + ATP = (R)-4'-phosphopantothenate + ADP + H(+)</text>
        <dbReference type="Rhea" id="RHEA:16373"/>
        <dbReference type="ChEBI" id="CHEBI:10986"/>
        <dbReference type="ChEBI" id="CHEBI:15378"/>
        <dbReference type="ChEBI" id="CHEBI:29032"/>
        <dbReference type="ChEBI" id="CHEBI:30616"/>
        <dbReference type="ChEBI" id="CHEBI:456216"/>
        <dbReference type="EC" id="2.7.1.33"/>
    </reaction>
</comment>
<comment type="subcellular location">
    <subcellularLocation>
        <location evidence="3 16">Cytoplasm</location>
    </subcellularLocation>
</comment>
<evidence type="ECO:0000256" key="9">
    <source>
        <dbReference type="ARBA" id="ARBA00022741"/>
    </source>
</evidence>
<keyword evidence="16" id="KW-0479">Metal-binding</keyword>
<name>A0A1I0RBQ0_9FIRM</name>
<dbReference type="GO" id="GO:0046872">
    <property type="term" value="F:metal ion binding"/>
    <property type="evidence" value="ECO:0007669"/>
    <property type="project" value="UniProtKB-KW"/>
</dbReference>
<dbReference type="InterPro" id="IPR043129">
    <property type="entry name" value="ATPase_NBD"/>
</dbReference>
<dbReference type="EMBL" id="FOJI01000013">
    <property type="protein sequence ID" value="SEW38090.1"/>
    <property type="molecule type" value="Genomic_DNA"/>
</dbReference>
<keyword evidence="18" id="KW-1185">Reference proteome</keyword>
<sequence>MKNEIMNDLKNSKNMILAIDMGNTNIVIGCINDQKVCFEERLSTDSSKTELEYAIGFKTVLELNNINSSDIKGAIISSVVPSLVNTVKSAIEKIIGVTPLIVGPGLKTGLNILIDNPKELGSDLVVDAVAAIKEYGAPLIIIDVGTATTISVIDDKKNYIGGAILPGVKVSLDSLVSRTAQLPRISLEPPKNVIGKNTIDCMKSGIIYGNVSCIDGMIEKIESEVGHSMTTVATGGLAKIIVPLCKKNIILDNELLLKGLKIIYDKNVD</sequence>
<evidence type="ECO:0000256" key="15">
    <source>
        <dbReference type="ARBA" id="ARBA00040883"/>
    </source>
</evidence>
<gene>
    <name evidence="16" type="primary">coaX</name>
    <name evidence="17" type="ORF">SAMN05421659_113112</name>
</gene>
<dbReference type="PANTHER" id="PTHR34265:SF1">
    <property type="entry name" value="TYPE III PANTOTHENATE KINASE"/>
    <property type="match status" value="1"/>
</dbReference>
<dbReference type="STRING" id="99656.SAMN05421659_113112"/>
<dbReference type="InterPro" id="IPR004619">
    <property type="entry name" value="Type_III_PanK"/>
</dbReference>
<accession>A0A1I0RBQ0</accession>
<feature type="binding site" evidence="16">
    <location>
        <position position="146"/>
    </location>
    <ligand>
        <name>ATP</name>
        <dbReference type="ChEBI" id="CHEBI:30616"/>
    </ligand>
</feature>
<evidence type="ECO:0000256" key="12">
    <source>
        <dbReference type="ARBA" id="ARBA00022958"/>
    </source>
</evidence>
<evidence type="ECO:0000256" key="3">
    <source>
        <dbReference type="ARBA" id="ARBA00004496"/>
    </source>
</evidence>
<evidence type="ECO:0000313" key="17">
    <source>
        <dbReference type="EMBL" id="SEW38090.1"/>
    </source>
</evidence>
<evidence type="ECO:0000256" key="14">
    <source>
        <dbReference type="ARBA" id="ARBA00038036"/>
    </source>
</evidence>
<evidence type="ECO:0000256" key="2">
    <source>
        <dbReference type="ARBA" id="ARBA00001958"/>
    </source>
</evidence>